<accession>A0A1M7KGC0</accession>
<dbReference type="Proteomes" id="UP000184364">
    <property type="component" value="Unassembled WGS sequence"/>
</dbReference>
<dbReference type="AlphaFoldDB" id="A0A1M7KGC0"/>
<dbReference type="RefSeq" id="WP_073297900.1">
    <property type="nucleotide sequence ID" value="NZ_FRAV01000061.1"/>
</dbReference>
<gene>
    <name evidence="1" type="ORF">SAMN05444267_10612</name>
</gene>
<proteinExistence type="predicted"/>
<dbReference type="OrthoDB" id="1270754at2"/>
<protein>
    <submittedName>
        <fullName evidence="1">Uncharacterized protein</fullName>
    </submittedName>
</protein>
<organism evidence="1 2">
    <name type="scientific">Chryseobacterium polytrichastri</name>
    <dbReference type="NCBI Taxonomy" id="1302687"/>
    <lineage>
        <taxon>Bacteria</taxon>
        <taxon>Pseudomonadati</taxon>
        <taxon>Bacteroidota</taxon>
        <taxon>Flavobacteriia</taxon>
        <taxon>Flavobacteriales</taxon>
        <taxon>Weeksellaceae</taxon>
        <taxon>Chryseobacterium group</taxon>
        <taxon>Chryseobacterium</taxon>
    </lineage>
</organism>
<sequence>MEINEIRNQIVEKLCSEYSIWCNLLNSTQPKNYICNQWKVDLNPTDIDIDISNKNFFANEGFFISDITVNSNTDREDTPYNKAFTAKGKFEFETEYIINIKEIDIDLEIDIF</sequence>
<evidence type="ECO:0000313" key="1">
    <source>
        <dbReference type="EMBL" id="SHM64133.1"/>
    </source>
</evidence>
<evidence type="ECO:0000313" key="2">
    <source>
        <dbReference type="Proteomes" id="UP000184364"/>
    </source>
</evidence>
<dbReference type="EMBL" id="FRAV01000061">
    <property type="protein sequence ID" value="SHM64133.1"/>
    <property type="molecule type" value="Genomic_DNA"/>
</dbReference>
<reference evidence="2" key="1">
    <citation type="submission" date="2016-11" db="EMBL/GenBank/DDBJ databases">
        <authorList>
            <person name="Varghese N."/>
            <person name="Submissions S."/>
        </authorList>
    </citation>
    <scope>NUCLEOTIDE SEQUENCE [LARGE SCALE GENOMIC DNA]</scope>
    <source>
        <strain evidence="2">DSM 26899</strain>
    </source>
</reference>
<keyword evidence="2" id="KW-1185">Reference proteome</keyword>
<name>A0A1M7KGC0_9FLAO</name>